<feature type="domain" description="Histidine kinase" evidence="15">
    <location>
        <begin position="311"/>
        <end position="545"/>
    </location>
</feature>
<evidence type="ECO:0000256" key="7">
    <source>
        <dbReference type="ARBA" id="ARBA00022692"/>
    </source>
</evidence>
<dbReference type="OrthoDB" id="9792686at2"/>
<keyword evidence="12" id="KW-0902">Two-component regulatory system</keyword>
<name>A0A1I1BUP3_9PSEU</name>
<dbReference type="SUPFAM" id="SSF103190">
    <property type="entry name" value="Sensory domain-like"/>
    <property type="match status" value="1"/>
</dbReference>
<dbReference type="PROSITE" id="PS50109">
    <property type="entry name" value="HIS_KIN"/>
    <property type="match status" value="1"/>
</dbReference>
<keyword evidence="10" id="KW-0067">ATP-binding</keyword>
<dbReference type="Gene3D" id="3.30.450.20">
    <property type="entry name" value="PAS domain"/>
    <property type="match status" value="2"/>
</dbReference>
<evidence type="ECO:0000256" key="5">
    <source>
        <dbReference type="ARBA" id="ARBA00022553"/>
    </source>
</evidence>
<protein>
    <recommendedName>
        <fullName evidence="3">histidine kinase</fullName>
        <ecNumber evidence="3">2.7.13.3</ecNumber>
    </recommendedName>
</protein>
<dbReference type="PANTHER" id="PTHR45436:SF5">
    <property type="entry name" value="SENSOR HISTIDINE KINASE TRCS"/>
    <property type="match status" value="1"/>
</dbReference>
<feature type="transmembrane region" description="Helical" evidence="14">
    <location>
        <begin position="156"/>
        <end position="174"/>
    </location>
</feature>
<keyword evidence="11 14" id="KW-1133">Transmembrane helix</keyword>
<evidence type="ECO:0000256" key="8">
    <source>
        <dbReference type="ARBA" id="ARBA00022741"/>
    </source>
</evidence>
<dbReference type="SMART" id="SM00387">
    <property type="entry name" value="HATPase_c"/>
    <property type="match status" value="1"/>
</dbReference>
<evidence type="ECO:0000256" key="6">
    <source>
        <dbReference type="ARBA" id="ARBA00022679"/>
    </source>
</evidence>
<evidence type="ECO:0000256" key="13">
    <source>
        <dbReference type="ARBA" id="ARBA00023136"/>
    </source>
</evidence>
<dbReference type="SUPFAM" id="SSF55874">
    <property type="entry name" value="ATPase domain of HSP90 chaperone/DNA topoisomerase II/histidine kinase"/>
    <property type="match status" value="1"/>
</dbReference>
<sequence>MWSYEDVPNRNWSLARQLLALQAVLLLVLVGAGVLLAYLDADRATEDHARQEVTAVAATVADSPSVRTALRAADPSAELQPFAERVRGDTGVDFITIMAPDGTRYTHPDPDRIGQRFIGNTEAALRGRMLTETYTGTLGPSIRAVAPVFDADRDQVVALVAVGITVSALSAELAERLPPLLIVAGAVLVVGLLGSYLVSARLRRQTRGVAPAELSGMFEYYSAILHSVREGLVLIGRDGRVVLCNDAARELLDLEAPVRDRPVEELGLAPGLVDTFISAGPRTDEIHVTGTRVLVVNTAPVRSGDRAMGTVVTLRDHTELQSLTGELDTMRGFAESLRSQAHEAANRLHAVVSLVELGRIDRALEFATAELAAAQQLTDRVVGSVSEPVLAALLLGKSAEADERGVDLVLTEDTATQDTQDSGDAQATGIDPRDLVTILGNLIDNAVDAAVQGAGASPGGPRVTVTVRTDAGELFLRVADSGPGVDAEAATEMFRKGWSTKPAGGPMGRGLGLALVGQAVRRYGGTIDVGQDEGAVFTVRLPVPAPRKENR</sequence>
<comment type="subcellular location">
    <subcellularLocation>
        <location evidence="2">Cell membrane</location>
        <topology evidence="2">Multi-pass membrane protein</topology>
    </subcellularLocation>
</comment>
<dbReference type="PANTHER" id="PTHR45436">
    <property type="entry name" value="SENSOR HISTIDINE KINASE YKOH"/>
    <property type="match status" value="1"/>
</dbReference>
<accession>A0A1I1BUP3</accession>
<dbReference type="InterPro" id="IPR000014">
    <property type="entry name" value="PAS"/>
</dbReference>
<keyword evidence="17" id="KW-1185">Reference proteome</keyword>
<keyword evidence="9 16" id="KW-0418">Kinase</keyword>
<evidence type="ECO:0000256" key="1">
    <source>
        <dbReference type="ARBA" id="ARBA00000085"/>
    </source>
</evidence>
<dbReference type="PRINTS" id="PR00344">
    <property type="entry name" value="BCTRLSENSOR"/>
</dbReference>
<dbReference type="GO" id="GO:0005524">
    <property type="term" value="F:ATP binding"/>
    <property type="evidence" value="ECO:0007669"/>
    <property type="project" value="UniProtKB-KW"/>
</dbReference>
<dbReference type="Pfam" id="PF13188">
    <property type="entry name" value="PAS_8"/>
    <property type="match status" value="1"/>
</dbReference>
<organism evidence="16 17">
    <name type="scientific">Amycolatopsis marina</name>
    <dbReference type="NCBI Taxonomy" id="490629"/>
    <lineage>
        <taxon>Bacteria</taxon>
        <taxon>Bacillati</taxon>
        <taxon>Actinomycetota</taxon>
        <taxon>Actinomycetes</taxon>
        <taxon>Pseudonocardiales</taxon>
        <taxon>Pseudonocardiaceae</taxon>
        <taxon>Amycolatopsis</taxon>
    </lineage>
</organism>
<dbReference type="SUPFAM" id="SSF55785">
    <property type="entry name" value="PYP-like sensor domain (PAS domain)"/>
    <property type="match status" value="1"/>
</dbReference>
<evidence type="ECO:0000256" key="11">
    <source>
        <dbReference type="ARBA" id="ARBA00022989"/>
    </source>
</evidence>
<evidence type="ECO:0000256" key="9">
    <source>
        <dbReference type="ARBA" id="ARBA00022777"/>
    </source>
</evidence>
<evidence type="ECO:0000256" key="4">
    <source>
        <dbReference type="ARBA" id="ARBA00022475"/>
    </source>
</evidence>
<dbReference type="InterPro" id="IPR035965">
    <property type="entry name" value="PAS-like_dom_sf"/>
</dbReference>
<evidence type="ECO:0000313" key="16">
    <source>
        <dbReference type="EMBL" id="SFB52398.1"/>
    </source>
</evidence>
<dbReference type="Gene3D" id="3.30.565.10">
    <property type="entry name" value="Histidine kinase-like ATPase, C-terminal domain"/>
    <property type="match status" value="1"/>
</dbReference>
<evidence type="ECO:0000256" key="2">
    <source>
        <dbReference type="ARBA" id="ARBA00004651"/>
    </source>
</evidence>
<evidence type="ECO:0000256" key="12">
    <source>
        <dbReference type="ARBA" id="ARBA00023012"/>
    </source>
</evidence>
<reference evidence="17" key="1">
    <citation type="submission" date="2016-10" db="EMBL/GenBank/DDBJ databases">
        <authorList>
            <person name="Varghese N."/>
            <person name="Submissions S."/>
        </authorList>
    </citation>
    <scope>NUCLEOTIDE SEQUENCE [LARGE SCALE GENOMIC DNA]</scope>
    <source>
        <strain evidence="17">CGMCC 4.3568</strain>
    </source>
</reference>
<gene>
    <name evidence="16" type="ORF">SAMN05216266_11633</name>
</gene>
<keyword evidence="4" id="KW-1003">Cell membrane</keyword>
<keyword evidence="6" id="KW-0808">Transferase</keyword>
<dbReference type="InterPro" id="IPR005467">
    <property type="entry name" value="His_kinase_dom"/>
</dbReference>
<dbReference type="EC" id="2.7.13.3" evidence="3"/>
<evidence type="ECO:0000256" key="14">
    <source>
        <dbReference type="SAM" id="Phobius"/>
    </source>
</evidence>
<keyword evidence="8" id="KW-0547">Nucleotide-binding</keyword>
<dbReference type="AlphaFoldDB" id="A0A1I1BUP3"/>
<feature type="transmembrane region" description="Helical" evidence="14">
    <location>
        <begin position="20"/>
        <end position="39"/>
    </location>
</feature>
<dbReference type="GO" id="GO:0005886">
    <property type="term" value="C:plasma membrane"/>
    <property type="evidence" value="ECO:0007669"/>
    <property type="project" value="UniProtKB-SubCell"/>
</dbReference>
<dbReference type="InterPro" id="IPR033463">
    <property type="entry name" value="sCache_3"/>
</dbReference>
<feature type="transmembrane region" description="Helical" evidence="14">
    <location>
        <begin position="180"/>
        <end position="198"/>
    </location>
</feature>
<evidence type="ECO:0000259" key="15">
    <source>
        <dbReference type="PROSITE" id="PS50109"/>
    </source>
</evidence>
<dbReference type="InterPro" id="IPR004358">
    <property type="entry name" value="Sig_transdc_His_kin-like_C"/>
</dbReference>
<evidence type="ECO:0000256" key="3">
    <source>
        <dbReference type="ARBA" id="ARBA00012438"/>
    </source>
</evidence>
<evidence type="ECO:0000256" key="10">
    <source>
        <dbReference type="ARBA" id="ARBA00022840"/>
    </source>
</evidence>
<keyword evidence="7 14" id="KW-0812">Transmembrane</keyword>
<dbReference type="Pfam" id="PF02518">
    <property type="entry name" value="HATPase_c"/>
    <property type="match status" value="1"/>
</dbReference>
<dbReference type="InterPro" id="IPR029151">
    <property type="entry name" value="Sensor-like_sf"/>
</dbReference>
<dbReference type="Pfam" id="PF17203">
    <property type="entry name" value="sCache_3_2"/>
    <property type="match status" value="1"/>
</dbReference>
<evidence type="ECO:0000313" key="17">
    <source>
        <dbReference type="Proteomes" id="UP000243799"/>
    </source>
</evidence>
<dbReference type="InterPro" id="IPR016120">
    <property type="entry name" value="Sig_transdc_His_kin_SpoOB"/>
</dbReference>
<dbReference type="InterPro" id="IPR050428">
    <property type="entry name" value="TCS_sensor_his_kinase"/>
</dbReference>
<keyword evidence="13 14" id="KW-0472">Membrane</keyword>
<keyword evidence="5" id="KW-0597">Phosphoprotein</keyword>
<proteinExistence type="predicted"/>
<dbReference type="GO" id="GO:0000155">
    <property type="term" value="F:phosphorelay sensor kinase activity"/>
    <property type="evidence" value="ECO:0007669"/>
    <property type="project" value="InterPro"/>
</dbReference>
<dbReference type="EMBL" id="FOKG01000016">
    <property type="protein sequence ID" value="SFB52398.1"/>
    <property type="molecule type" value="Genomic_DNA"/>
</dbReference>
<dbReference type="STRING" id="490629.SAMN05216266_11633"/>
<dbReference type="Proteomes" id="UP000243799">
    <property type="component" value="Unassembled WGS sequence"/>
</dbReference>
<dbReference type="InterPro" id="IPR003594">
    <property type="entry name" value="HATPase_dom"/>
</dbReference>
<dbReference type="SUPFAM" id="SSF55890">
    <property type="entry name" value="Sporulation response regulatory protein Spo0B"/>
    <property type="match status" value="1"/>
</dbReference>
<comment type="catalytic activity">
    <reaction evidence="1">
        <text>ATP + protein L-histidine = ADP + protein N-phospho-L-histidine.</text>
        <dbReference type="EC" id="2.7.13.3"/>
    </reaction>
</comment>
<dbReference type="InterPro" id="IPR036890">
    <property type="entry name" value="HATPase_C_sf"/>
</dbReference>
<dbReference type="RefSeq" id="WP_091675550.1">
    <property type="nucleotide sequence ID" value="NZ_FOKG01000016.1"/>
</dbReference>